<evidence type="ECO:0000313" key="2">
    <source>
        <dbReference type="Proteomes" id="UP000823631"/>
    </source>
</evidence>
<reference evidence="1" key="2">
    <citation type="journal article" date="2021" name="PeerJ">
        <title>Extensive microbial diversity within the chicken gut microbiome revealed by metagenomics and culture.</title>
        <authorList>
            <person name="Gilroy R."/>
            <person name="Ravi A."/>
            <person name="Getino M."/>
            <person name="Pursley I."/>
            <person name="Horton D.L."/>
            <person name="Alikhan N.F."/>
            <person name="Baker D."/>
            <person name="Gharbi K."/>
            <person name="Hall N."/>
            <person name="Watson M."/>
            <person name="Adriaenssens E.M."/>
            <person name="Foster-Nyarko E."/>
            <person name="Jarju S."/>
            <person name="Secka A."/>
            <person name="Antonio M."/>
            <person name="Oren A."/>
            <person name="Chaudhuri R.R."/>
            <person name="La Ragione R."/>
            <person name="Hildebrand F."/>
            <person name="Pallen M.J."/>
        </authorList>
    </citation>
    <scope>NUCLEOTIDE SEQUENCE</scope>
    <source>
        <strain evidence="1">17213</strain>
    </source>
</reference>
<comment type="caution">
    <text evidence="1">The sequence shown here is derived from an EMBL/GenBank/DDBJ whole genome shotgun (WGS) entry which is preliminary data.</text>
</comment>
<sequence>MPKTIRHCDISRAALLLNQQFAAVIQSKKELSALTVVSGSRWLGKMSNEELAELFTLTRESLN</sequence>
<protein>
    <submittedName>
        <fullName evidence="1">Uncharacterized protein</fullName>
    </submittedName>
</protein>
<name>A0A9D9DBP9_9GAMM</name>
<organism evidence="1 2">
    <name type="scientific">Candidatus Avisuccinivibrio stercorigallinarum</name>
    <dbReference type="NCBI Taxonomy" id="2840704"/>
    <lineage>
        <taxon>Bacteria</taxon>
        <taxon>Pseudomonadati</taxon>
        <taxon>Pseudomonadota</taxon>
        <taxon>Gammaproteobacteria</taxon>
        <taxon>Aeromonadales</taxon>
        <taxon>Succinivibrionaceae</taxon>
        <taxon>Succinivibrionaceae incertae sedis</taxon>
        <taxon>Candidatus Avisuccinivibrio</taxon>
    </lineage>
</organism>
<evidence type="ECO:0000313" key="1">
    <source>
        <dbReference type="EMBL" id="MBO8416480.1"/>
    </source>
</evidence>
<gene>
    <name evidence="1" type="ORF">IAB19_08885</name>
</gene>
<dbReference type="Proteomes" id="UP000823631">
    <property type="component" value="Unassembled WGS sequence"/>
</dbReference>
<proteinExistence type="predicted"/>
<dbReference type="AlphaFoldDB" id="A0A9D9DBP9"/>
<reference evidence="1" key="1">
    <citation type="submission" date="2020-10" db="EMBL/GenBank/DDBJ databases">
        <authorList>
            <person name="Gilroy R."/>
        </authorList>
    </citation>
    <scope>NUCLEOTIDE SEQUENCE</scope>
    <source>
        <strain evidence="1">17213</strain>
    </source>
</reference>
<accession>A0A9D9DBP9</accession>
<dbReference type="EMBL" id="JADINH010000175">
    <property type="protein sequence ID" value="MBO8416480.1"/>
    <property type="molecule type" value="Genomic_DNA"/>
</dbReference>